<gene>
    <name evidence="10" type="ORF">CDCA_CDCA02G0717</name>
</gene>
<dbReference type="Proteomes" id="UP001301350">
    <property type="component" value="Unassembled WGS sequence"/>
</dbReference>
<reference evidence="10 11" key="1">
    <citation type="submission" date="2022-07" db="EMBL/GenBank/DDBJ databases">
        <title>Genome-wide signatures of adaptation to extreme environments.</title>
        <authorList>
            <person name="Cho C.H."/>
            <person name="Yoon H.S."/>
        </authorList>
    </citation>
    <scope>NUCLEOTIDE SEQUENCE [LARGE SCALE GENOMIC DNA]</scope>
    <source>
        <strain evidence="10 11">DBV 063 E5</strain>
    </source>
</reference>
<evidence type="ECO:0000256" key="1">
    <source>
        <dbReference type="ARBA" id="ARBA00001933"/>
    </source>
</evidence>
<dbReference type="EMBL" id="JANCYW010000002">
    <property type="protein sequence ID" value="KAK4534692.1"/>
    <property type="molecule type" value="Genomic_DNA"/>
</dbReference>
<protein>
    <recommendedName>
        <fullName evidence="3 9">Glutamate decarboxylase</fullName>
        <ecNumber evidence="3 9">4.1.1.15</ecNumber>
    </recommendedName>
</protein>
<dbReference type="SUPFAM" id="SSF53383">
    <property type="entry name" value="PLP-dependent transferases"/>
    <property type="match status" value="1"/>
</dbReference>
<dbReference type="InterPro" id="IPR015424">
    <property type="entry name" value="PyrdxlP-dep_Trfase"/>
</dbReference>
<dbReference type="AlphaFoldDB" id="A0AAV9IQW8"/>
<evidence type="ECO:0000256" key="3">
    <source>
        <dbReference type="ARBA" id="ARBA00012421"/>
    </source>
</evidence>
<keyword evidence="5 8" id="KW-0456">Lyase</keyword>
<name>A0AAV9IQW8_CYACA</name>
<keyword evidence="4 7" id="KW-0663">Pyridoxal phosphate</keyword>
<dbReference type="GO" id="GO:0006538">
    <property type="term" value="P:L-glutamate catabolic process"/>
    <property type="evidence" value="ECO:0007669"/>
    <property type="project" value="TreeGrafter"/>
</dbReference>
<dbReference type="PANTHER" id="PTHR43321">
    <property type="entry name" value="GLUTAMATE DECARBOXYLASE"/>
    <property type="match status" value="1"/>
</dbReference>
<dbReference type="InterPro" id="IPR015421">
    <property type="entry name" value="PyrdxlP-dep_Trfase_major"/>
</dbReference>
<dbReference type="InterPro" id="IPR010107">
    <property type="entry name" value="Glutamate_decarboxylase"/>
</dbReference>
<evidence type="ECO:0000256" key="9">
    <source>
        <dbReference type="RuleBase" id="RU361171"/>
    </source>
</evidence>
<keyword evidence="9" id="KW-0210">Decarboxylase</keyword>
<dbReference type="EC" id="4.1.1.15" evidence="3 9"/>
<evidence type="ECO:0000256" key="7">
    <source>
        <dbReference type="PIRSR" id="PIRSR602129-50"/>
    </source>
</evidence>
<feature type="modified residue" description="N6-(pyridoxal phosphate)lysine" evidence="7">
    <location>
        <position position="292"/>
    </location>
</feature>
<evidence type="ECO:0000256" key="5">
    <source>
        <dbReference type="ARBA" id="ARBA00023239"/>
    </source>
</evidence>
<dbReference type="PANTHER" id="PTHR43321:SF6">
    <property type="entry name" value="GLUTAMATE DECARBOXYLASE"/>
    <property type="match status" value="1"/>
</dbReference>
<evidence type="ECO:0000256" key="4">
    <source>
        <dbReference type="ARBA" id="ARBA00022898"/>
    </source>
</evidence>
<comment type="similarity">
    <text evidence="2 8">Belongs to the group II decarboxylase family.</text>
</comment>
<proteinExistence type="inferred from homology"/>
<keyword evidence="11" id="KW-1185">Reference proteome</keyword>
<evidence type="ECO:0000313" key="10">
    <source>
        <dbReference type="EMBL" id="KAK4534692.1"/>
    </source>
</evidence>
<evidence type="ECO:0000256" key="2">
    <source>
        <dbReference type="ARBA" id="ARBA00009533"/>
    </source>
</evidence>
<dbReference type="NCBIfam" id="TIGR01788">
    <property type="entry name" value="Glu-decarb-GAD"/>
    <property type="match status" value="1"/>
</dbReference>
<evidence type="ECO:0000313" key="11">
    <source>
        <dbReference type="Proteomes" id="UP001301350"/>
    </source>
</evidence>
<sequence length="562" mass="63026">MTLHSVKRKKYGKDQKRQVKEPVDYNEALFQSEFAAFSIEEVPRHELRSHSMPASVALSLIKQELELDGNPALNLASFVSTRYEDEVRQLCDHVLSVNWIDFDEYPQTVDIHNRCVSMIAHLFHAPVGEAEEGVGTGTVGSSEAIMLAVLAMKWRWRKARRAAGKDASRPNMVMGSEVQVCWEKAMMYFDVEPKYVPLHDDVYVMEPERALELCDENTIGVCGILGTTYTGEFEDIERLDALLTKKNKETGWDIGIHVDAASGGFVAPFVYPNLKWDFALRNVRSINVSGHKYGLAPPGIGWVLWRSAEYLPDELVFHVNYLGADQASFTLNFSRGSAQIIASYYLLLRLGRSGYTTVMRTLKELAEYFADAIVASGRFYLLSDRKSLPLVAFAMPDEDRERVGFDEYALAAELRKRGWIVPAYTLAPKLEHRKLLRVVVRIGFTRDRAEMLLQDIDHTYNHLQHIAGVMRVAQQSIESGAVKASLPPESHHAATGVGKTSGAGDLLEELTADFKHALHAVSARNTRNDTKKNAREHVEVPQKPRVVLGHNGKKTKRSGAVC</sequence>
<comment type="cofactor">
    <cofactor evidence="1 7 8">
        <name>pyridoxal 5'-phosphate</name>
        <dbReference type="ChEBI" id="CHEBI:597326"/>
    </cofactor>
</comment>
<dbReference type="GO" id="GO:0030170">
    <property type="term" value="F:pyridoxal phosphate binding"/>
    <property type="evidence" value="ECO:0007669"/>
    <property type="project" value="InterPro"/>
</dbReference>
<organism evidence="10 11">
    <name type="scientific">Cyanidium caldarium</name>
    <name type="common">Red alga</name>
    <dbReference type="NCBI Taxonomy" id="2771"/>
    <lineage>
        <taxon>Eukaryota</taxon>
        <taxon>Rhodophyta</taxon>
        <taxon>Bangiophyceae</taxon>
        <taxon>Cyanidiales</taxon>
        <taxon>Cyanidiaceae</taxon>
        <taxon>Cyanidium</taxon>
    </lineage>
</organism>
<dbReference type="InterPro" id="IPR002129">
    <property type="entry name" value="PyrdxlP-dep_de-COase"/>
</dbReference>
<dbReference type="Gene3D" id="4.10.280.50">
    <property type="match status" value="1"/>
</dbReference>
<comment type="caution">
    <text evidence="10">The sequence shown here is derived from an EMBL/GenBank/DDBJ whole genome shotgun (WGS) entry which is preliminary data.</text>
</comment>
<dbReference type="Pfam" id="PF00282">
    <property type="entry name" value="Pyridoxal_deC"/>
    <property type="match status" value="1"/>
</dbReference>
<evidence type="ECO:0000256" key="8">
    <source>
        <dbReference type="RuleBase" id="RU000382"/>
    </source>
</evidence>
<accession>A0AAV9IQW8</accession>
<dbReference type="Gene3D" id="3.90.1150.160">
    <property type="match status" value="1"/>
</dbReference>
<dbReference type="Gene3D" id="3.40.640.10">
    <property type="entry name" value="Type I PLP-dependent aspartate aminotransferase-like (Major domain)"/>
    <property type="match status" value="1"/>
</dbReference>
<comment type="catalytic activity">
    <reaction evidence="6 9">
        <text>L-glutamate + H(+) = 4-aminobutanoate + CO2</text>
        <dbReference type="Rhea" id="RHEA:17785"/>
        <dbReference type="ChEBI" id="CHEBI:15378"/>
        <dbReference type="ChEBI" id="CHEBI:16526"/>
        <dbReference type="ChEBI" id="CHEBI:29985"/>
        <dbReference type="ChEBI" id="CHEBI:59888"/>
        <dbReference type="EC" id="4.1.1.15"/>
    </reaction>
</comment>
<dbReference type="GO" id="GO:0004351">
    <property type="term" value="F:glutamate decarboxylase activity"/>
    <property type="evidence" value="ECO:0007669"/>
    <property type="project" value="UniProtKB-EC"/>
</dbReference>
<dbReference type="GO" id="GO:0005829">
    <property type="term" value="C:cytosol"/>
    <property type="evidence" value="ECO:0007669"/>
    <property type="project" value="TreeGrafter"/>
</dbReference>
<dbReference type="FunFam" id="3.40.640.10:FF:000017">
    <property type="entry name" value="Glutamate decarboxylase"/>
    <property type="match status" value="1"/>
</dbReference>
<evidence type="ECO:0000256" key="6">
    <source>
        <dbReference type="ARBA" id="ARBA00048868"/>
    </source>
</evidence>